<feature type="domain" description="ABC-type uncharacterised transport system" evidence="2">
    <location>
        <begin position="160"/>
        <end position="372"/>
    </location>
</feature>
<dbReference type="InterPro" id="IPR029062">
    <property type="entry name" value="Class_I_gatase-like"/>
</dbReference>
<dbReference type="AlphaFoldDB" id="A0A3G2R689"/>
<dbReference type="Pfam" id="PF23357">
    <property type="entry name" value="DUF7088"/>
    <property type="match status" value="1"/>
</dbReference>
<evidence type="ECO:0000259" key="2">
    <source>
        <dbReference type="Pfam" id="PF09822"/>
    </source>
</evidence>
<proteinExistence type="predicted"/>
<evidence type="ECO:0000313" key="5">
    <source>
        <dbReference type="Proteomes" id="UP000280960"/>
    </source>
</evidence>
<keyword evidence="1" id="KW-1133">Transmembrane helix</keyword>
<evidence type="ECO:0000313" key="4">
    <source>
        <dbReference type="EMBL" id="AYO30903.1"/>
    </source>
</evidence>
<dbReference type="Gene3D" id="3.40.30.10">
    <property type="entry name" value="Glutaredoxin"/>
    <property type="match status" value="1"/>
</dbReference>
<name>A0A3G2R689_9FIRM</name>
<accession>A0A3G2R689</accession>
<evidence type="ECO:0000256" key="1">
    <source>
        <dbReference type="SAM" id="Phobius"/>
    </source>
</evidence>
<dbReference type="InterPro" id="IPR055396">
    <property type="entry name" value="DUF7088"/>
</dbReference>
<gene>
    <name evidence="4" type="ORF">D2962_10000</name>
</gene>
<dbReference type="InterPro" id="IPR019196">
    <property type="entry name" value="ABC_transp_unknown"/>
</dbReference>
<evidence type="ECO:0000259" key="3">
    <source>
        <dbReference type="Pfam" id="PF23357"/>
    </source>
</evidence>
<dbReference type="RefSeq" id="WP_122014902.1">
    <property type="nucleotide sequence ID" value="NZ_CP033169.1"/>
</dbReference>
<organism evidence="4 5">
    <name type="scientific">Biomaibacter acetigenes</name>
    <dbReference type="NCBI Taxonomy" id="2316383"/>
    <lineage>
        <taxon>Bacteria</taxon>
        <taxon>Bacillati</taxon>
        <taxon>Bacillota</taxon>
        <taxon>Clostridia</taxon>
        <taxon>Thermosediminibacterales</taxon>
        <taxon>Tepidanaerobacteraceae</taxon>
        <taxon>Biomaibacter</taxon>
    </lineage>
</organism>
<sequence>MKYARLSSALIVVILLATLVGVNFTAAKYHHRWDLTKSKRFTLSQKTREILANLKEPVKITAFIAEGSSTGSDIKNLLKEYGFASSKINVNFYDPEKDPSIAKKYNIQEYNTIVVEDSKHQRTISQYNLYSPGKNPYSMDFNGEQAVTRAILDLNRQNKANIYFLKGHGEASLISDLDSFNSYLKGEGYITHQLELSLEGKIPDDASLVVAAGPQRDLVSKEREMLESYVSKGGKLLIFLGPADPSVPLIEWKNLLSFLGLEAHDDIVTDPQRSFYSDPLTPVPMVENHEVTQSLLNKKLTVIFPYSRSLEPLKKLPDALQVRSLLITSNDAFGETDLSKNKVMKDNNDIQGPLHLAYAISRPAETKKQETPLDPNTITAPDMEIGDPIAVVAGNIAFLGPQTLGLAGNLDFAAGSVTWLLQSTNLLSIPAKSEEPPFVNLTGSMVQAIFYSTVVGLPLIIIIAGFVVWLRRRNL</sequence>
<feature type="transmembrane region" description="Helical" evidence="1">
    <location>
        <begin position="448"/>
        <end position="470"/>
    </location>
</feature>
<dbReference type="EMBL" id="CP033169">
    <property type="protein sequence ID" value="AYO30903.1"/>
    <property type="molecule type" value="Genomic_DNA"/>
</dbReference>
<dbReference type="Pfam" id="PF09822">
    <property type="entry name" value="ABC_transp_aux"/>
    <property type="match status" value="1"/>
</dbReference>
<reference evidence="4 5" key="1">
    <citation type="submission" date="2018-10" db="EMBL/GenBank/DDBJ databases">
        <authorList>
            <person name="Zhang X."/>
        </authorList>
    </citation>
    <scope>NUCLEOTIDE SEQUENCE [LARGE SCALE GENOMIC DNA]</scope>
    <source>
        <strain evidence="4 5">SK-G1</strain>
    </source>
</reference>
<feature type="domain" description="DUF7088" evidence="3">
    <location>
        <begin position="37"/>
        <end position="123"/>
    </location>
</feature>
<dbReference type="Proteomes" id="UP000280960">
    <property type="component" value="Chromosome"/>
</dbReference>
<keyword evidence="5" id="KW-1185">Reference proteome</keyword>
<dbReference type="SUPFAM" id="SSF52317">
    <property type="entry name" value="Class I glutamine amidotransferase-like"/>
    <property type="match status" value="1"/>
</dbReference>
<keyword evidence="1" id="KW-0812">Transmembrane</keyword>
<protein>
    <submittedName>
        <fullName evidence="4">ABC transporter</fullName>
    </submittedName>
</protein>
<dbReference type="KEGG" id="bacg:D2962_10000"/>
<keyword evidence="1" id="KW-0472">Membrane</keyword>